<evidence type="ECO:0000313" key="15">
    <source>
        <dbReference type="EMBL" id="CAL5004208.1"/>
    </source>
</evidence>
<dbReference type="Pfam" id="PF23598">
    <property type="entry name" value="LRR_14"/>
    <property type="match status" value="1"/>
</dbReference>
<keyword evidence="5 11" id="KW-0812">Transmembrane</keyword>
<dbReference type="InterPro" id="IPR046956">
    <property type="entry name" value="RLP23-like"/>
</dbReference>
<feature type="transmembrane region" description="Helical" evidence="11">
    <location>
        <begin position="1213"/>
        <end position="1233"/>
    </location>
</feature>
<evidence type="ECO:0000256" key="9">
    <source>
        <dbReference type="ARBA" id="ARBA00023136"/>
    </source>
</evidence>
<feature type="domain" description="Disease resistance R13L4/SHOC-2-like LRR" evidence="14">
    <location>
        <begin position="415"/>
        <end position="563"/>
    </location>
</feature>
<evidence type="ECO:0000256" key="11">
    <source>
        <dbReference type="SAM" id="Phobius"/>
    </source>
</evidence>
<evidence type="ECO:0000256" key="10">
    <source>
        <dbReference type="ARBA" id="ARBA00023180"/>
    </source>
</evidence>
<feature type="signal peptide" evidence="12">
    <location>
        <begin position="1"/>
        <end position="20"/>
    </location>
</feature>
<comment type="similarity">
    <text evidence="2">Belongs to the RLP family.</text>
</comment>
<dbReference type="SUPFAM" id="SSF52058">
    <property type="entry name" value="L domain-like"/>
    <property type="match status" value="3"/>
</dbReference>
<dbReference type="InterPro" id="IPR055414">
    <property type="entry name" value="LRR_R13L4/SHOC2-like"/>
</dbReference>
<evidence type="ECO:0000256" key="12">
    <source>
        <dbReference type="SAM" id="SignalP"/>
    </source>
</evidence>
<name>A0ABC9BQS2_9POAL</name>
<dbReference type="SMART" id="SM00365">
    <property type="entry name" value="LRR_SD22"/>
    <property type="match status" value="4"/>
</dbReference>
<dbReference type="PANTHER" id="PTHR48061">
    <property type="entry name" value="LEUCINE-RICH REPEAT RECEPTOR PROTEIN KINASE EMS1-LIKE-RELATED"/>
    <property type="match status" value="1"/>
</dbReference>
<dbReference type="InterPro" id="IPR003591">
    <property type="entry name" value="Leu-rich_rpt_typical-subtyp"/>
</dbReference>
<evidence type="ECO:0000256" key="4">
    <source>
        <dbReference type="ARBA" id="ARBA00022614"/>
    </source>
</evidence>
<keyword evidence="16" id="KW-1185">Reference proteome</keyword>
<accession>A0ABC9BQS2</accession>
<keyword evidence="6 12" id="KW-0732">Signal</keyword>
<evidence type="ECO:0000256" key="1">
    <source>
        <dbReference type="ARBA" id="ARBA00004251"/>
    </source>
</evidence>
<dbReference type="InterPro" id="IPR001611">
    <property type="entry name" value="Leu-rich_rpt"/>
</dbReference>
<evidence type="ECO:0000256" key="2">
    <source>
        <dbReference type="ARBA" id="ARBA00009592"/>
    </source>
</evidence>
<dbReference type="InterPro" id="IPR032675">
    <property type="entry name" value="LRR_dom_sf"/>
</dbReference>
<dbReference type="Gene3D" id="3.80.10.10">
    <property type="entry name" value="Ribonuclease Inhibitor"/>
    <property type="match status" value="5"/>
</dbReference>
<reference evidence="15 16" key="2">
    <citation type="submission" date="2024-10" db="EMBL/GenBank/DDBJ databases">
        <authorList>
            <person name="Ryan C."/>
        </authorList>
    </citation>
    <scope>NUCLEOTIDE SEQUENCE [LARGE SCALE GENOMIC DNA]</scope>
</reference>
<dbReference type="AlphaFoldDB" id="A0ABC9BQS2"/>
<evidence type="ECO:0000256" key="5">
    <source>
        <dbReference type="ARBA" id="ARBA00022692"/>
    </source>
</evidence>
<dbReference type="FunFam" id="3.80.10.10:FF:000095">
    <property type="entry name" value="LRR receptor-like serine/threonine-protein kinase GSO1"/>
    <property type="match status" value="2"/>
</dbReference>
<dbReference type="GO" id="GO:0005886">
    <property type="term" value="C:plasma membrane"/>
    <property type="evidence" value="ECO:0007669"/>
    <property type="project" value="UniProtKB-SubCell"/>
</dbReference>
<keyword evidence="9 11" id="KW-0472">Membrane</keyword>
<protein>
    <recommendedName>
        <fullName evidence="17">Leucine-rich repeat-containing N-terminal plant-type domain-containing protein</fullName>
    </recommendedName>
</protein>
<dbReference type="SMART" id="SM00369">
    <property type="entry name" value="LRR_TYP"/>
    <property type="match status" value="8"/>
</dbReference>
<dbReference type="Proteomes" id="UP001497457">
    <property type="component" value="Chromosome 26rd"/>
</dbReference>
<evidence type="ECO:0000256" key="7">
    <source>
        <dbReference type="ARBA" id="ARBA00022737"/>
    </source>
</evidence>
<proteinExistence type="inferred from homology"/>
<evidence type="ECO:0000256" key="3">
    <source>
        <dbReference type="ARBA" id="ARBA00022475"/>
    </source>
</evidence>
<dbReference type="PANTHER" id="PTHR48061:SF14">
    <property type="entry name" value="LEUCINE-RICH REPEAT-CONTAINING N-TERMINAL PLANT-TYPE DOMAIN-CONTAINING PROTEIN"/>
    <property type="match status" value="1"/>
</dbReference>
<keyword evidence="8 11" id="KW-1133">Transmembrane helix</keyword>
<evidence type="ECO:0008006" key="17">
    <source>
        <dbReference type="Google" id="ProtNLM"/>
    </source>
</evidence>
<evidence type="ECO:0000256" key="6">
    <source>
        <dbReference type="ARBA" id="ARBA00022729"/>
    </source>
</evidence>
<dbReference type="Pfam" id="PF08263">
    <property type="entry name" value="LRRNT_2"/>
    <property type="match status" value="1"/>
</dbReference>
<keyword evidence="4" id="KW-0433">Leucine-rich repeat</keyword>
<keyword evidence="7" id="KW-0677">Repeat</keyword>
<evidence type="ECO:0000313" key="16">
    <source>
        <dbReference type="Proteomes" id="UP001497457"/>
    </source>
</evidence>
<sequence length="1251" mass="137154">MASIGWVLLLFLAQLHTLLSTSGAHHAAAGGNLTHLPAPFLCHLDQAKALLQLKSSFYFGRSTTTLPSWQDGTDCCLWEGVGCDSLSGNVTVLDLNSRGLSSYSLDPSLFSITSLRRLDLSMNDFSGGRLASTSTVWSDNIPETGFEKLALLTHLNLSNSALIGLVPIGIGKLVDLVTLDLSGYCHNGLTYSIDTCNSLAVPDFNTLLANLSNLRELYLDEVDLSSTGEEWCTSLATSVPRLQVLSLAGCSLSGSIHKILSGIQSLTVINLQQNFDIPAGPFPDFFMDFINLTQLQLSNINLEGWFPSRTFRSKNLRVLELSRNPDLSGHVPNFSNASCLETLRLDGTNFSSLKPRSPSSFKSLKELSLDGNLVSVDFLSSLGRLGSPFQLDLVLESLSELRPIFSWIGDHTNLTSLTLVRCNFSVTKPSLVSNFRFLRSLSMVECNLPRSILSAIGNLMDLQTLDVDTCATHGSLSSSFSNLKNLRNIYINFGALSGPLTAAIGNLTNLRNMLINGGGFSGPMPAAIGNLTNLRNMLIVDGGFSGPMPAEIGRLTNLKTLQIHDAYIGTIPYAIGQLKQLTWLDLAGCNFSGSIPSSIINLTQLTKLDLSFNSLNGEIPTSVYTLPVLHDLDLSWNQLYGPIREFDKVPSWLGYLDLSQNQFSGLIPKTIVQLTSLVYLDVSSNNLTGLVELTSFWRLKNLVALHISDNKLRVVDREGNKPLSTYLSGPTELGLASCSMTQFPRSLTRIQISYLDLSRNKISGAVPKQVWEKWRSSLGYLNLSHNMFTNIQLASGVFPFNNLLDTLDLSSNRLKGRIPMPKSSATYLDYSSNRFSCVLPNFTLFLRYTSYLSMSNNSLNGHISYSICNSILEVLDLSHNNFSGPIPSCLIENGYRYCQKCGIQFFLCVLNLRENHFEGTFPSKITSGCSLKMLDLHNNKIEGQLPRGLSNCTNLEILDFGSNQIVDTFPSWLRGLPELSVIILGSNHFYGTIGDIVGNTKSDECFPSLRIIDLASNDFSGYLRPEWFKRLKSMMTKFNTTGQTISVDRFLDFVGFYQDPIEITYKGSQMTLGKILTTFTAIDFSNNRLEGTIPESIGRLVSLRVLNMSNNAFTGKIPAELGSMTDLESLDLSCNQLSGEIPQELTDLTFLDVLNLSNNHLVGEIPQANQFSTFNSSSFEGNAGLCGPPLSKLPCGATPNAGNIYKSSRHADVALFLFVGLGFGVGFAAAIVAKWGRVGRWFTATARAWRT</sequence>
<evidence type="ECO:0000259" key="14">
    <source>
        <dbReference type="Pfam" id="PF23598"/>
    </source>
</evidence>
<reference evidence="16" key="1">
    <citation type="submission" date="2024-06" db="EMBL/GenBank/DDBJ databases">
        <authorList>
            <person name="Ryan C."/>
        </authorList>
    </citation>
    <scope>NUCLEOTIDE SEQUENCE [LARGE SCALE GENOMIC DNA]</scope>
</reference>
<feature type="domain" description="Leucine-rich repeat-containing N-terminal plant-type" evidence="13">
    <location>
        <begin position="44"/>
        <end position="84"/>
    </location>
</feature>
<evidence type="ECO:0000256" key="8">
    <source>
        <dbReference type="ARBA" id="ARBA00022989"/>
    </source>
</evidence>
<dbReference type="PRINTS" id="PR00019">
    <property type="entry name" value="LEURICHRPT"/>
</dbReference>
<dbReference type="EMBL" id="OZ075136">
    <property type="protein sequence ID" value="CAL5004208.1"/>
    <property type="molecule type" value="Genomic_DNA"/>
</dbReference>
<comment type="subcellular location">
    <subcellularLocation>
        <location evidence="1">Cell membrane</location>
        <topology evidence="1">Single-pass type I membrane protein</topology>
    </subcellularLocation>
</comment>
<dbReference type="InterPro" id="IPR013210">
    <property type="entry name" value="LRR_N_plant-typ"/>
</dbReference>
<keyword evidence="10" id="KW-0325">Glycoprotein</keyword>
<gene>
    <name evidence="15" type="ORF">URODEC1_LOCUS66778</name>
</gene>
<keyword evidence="3" id="KW-1003">Cell membrane</keyword>
<dbReference type="Pfam" id="PF00560">
    <property type="entry name" value="LRR_1"/>
    <property type="match status" value="6"/>
</dbReference>
<organism evidence="15 16">
    <name type="scientific">Urochloa decumbens</name>
    <dbReference type="NCBI Taxonomy" id="240449"/>
    <lineage>
        <taxon>Eukaryota</taxon>
        <taxon>Viridiplantae</taxon>
        <taxon>Streptophyta</taxon>
        <taxon>Embryophyta</taxon>
        <taxon>Tracheophyta</taxon>
        <taxon>Spermatophyta</taxon>
        <taxon>Magnoliopsida</taxon>
        <taxon>Liliopsida</taxon>
        <taxon>Poales</taxon>
        <taxon>Poaceae</taxon>
        <taxon>PACMAD clade</taxon>
        <taxon>Panicoideae</taxon>
        <taxon>Panicodae</taxon>
        <taxon>Paniceae</taxon>
        <taxon>Melinidinae</taxon>
        <taxon>Urochloa</taxon>
    </lineage>
</organism>
<dbReference type="Pfam" id="PF13855">
    <property type="entry name" value="LRR_8"/>
    <property type="match status" value="2"/>
</dbReference>
<evidence type="ECO:0000259" key="13">
    <source>
        <dbReference type="Pfam" id="PF08263"/>
    </source>
</evidence>
<feature type="chain" id="PRO_5044798835" description="Leucine-rich repeat-containing N-terminal plant-type domain-containing protein" evidence="12">
    <location>
        <begin position="21"/>
        <end position="1251"/>
    </location>
</feature>